<dbReference type="AlphaFoldDB" id="A0AA38VF63"/>
<evidence type="ECO:0000256" key="2">
    <source>
        <dbReference type="ARBA" id="ARBA00022737"/>
    </source>
</evidence>
<evidence type="ECO:0000313" key="11">
    <source>
        <dbReference type="Proteomes" id="UP001174694"/>
    </source>
</evidence>
<proteinExistence type="predicted"/>
<dbReference type="PANTHER" id="PTHR12558">
    <property type="entry name" value="CELL DIVISION CYCLE 16,23,27"/>
    <property type="match status" value="1"/>
</dbReference>
<evidence type="ECO:0000256" key="6">
    <source>
        <dbReference type="ARBA" id="ARBA00023306"/>
    </source>
</evidence>
<dbReference type="PANTHER" id="PTHR12558:SF10">
    <property type="entry name" value="CELL DIVISION CYCLE PROTEIN 23 HOMOLOG"/>
    <property type="match status" value="1"/>
</dbReference>
<dbReference type="Pfam" id="PF04049">
    <property type="entry name" value="ANAPC8"/>
    <property type="match status" value="1"/>
</dbReference>
<dbReference type="InterPro" id="IPR007192">
    <property type="entry name" value="APC8"/>
</dbReference>
<feature type="repeat" description="TPR" evidence="7">
    <location>
        <begin position="449"/>
        <end position="482"/>
    </location>
</feature>
<keyword evidence="5 7" id="KW-0802">TPR repeat</keyword>
<organism evidence="10 11">
    <name type="scientific">Pleurostoma richardsiae</name>
    <dbReference type="NCBI Taxonomy" id="41990"/>
    <lineage>
        <taxon>Eukaryota</taxon>
        <taxon>Fungi</taxon>
        <taxon>Dikarya</taxon>
        <taxon>Ascomycota</taxon>
        <taxon>Pezizomycotina</taxon>
        <taxon>Sordariomycetes</taxon>
        <taxon>Sordariomycetidae</taxon>
        <taxon>Calosphaeriales</taxon>
        <taxon>Pleurostomataceae</taxon>
        <taxon>Pleurostoma</taxon>
    </lineage>
</organism>
<keyword evidence="4" id="KW-0833">Ubl conjugation pathway</keyword>
<dbReference type="Proteomes" id="UP001174694">
    <property type="component" value="Unassembled WGS sequence"/>
</dbReference>
<keyword evidence="2" id="KW-0677">Repeat</keyword>
<dbReference type="SMART" id="SM00028">
    <property type="entry name" value="TPR"/>
    <property type="match status" value="6"/>
</dbReference>
<dbReference type="GO" id="GO:0005680">
    <property type="term" value="C:anaphase-promoting complex"/>
    <property type="evidence" value="ECO:0007669"/>
    <property type="project" value="InterPro"/>
</dbReference>
<dbReference type="GO" id="GO:0051301">
    <property type="term" value="P:cell division"/>
    <property type="evidence" value="ECO:0007669"/>
    <property type="project" value="UniProtKB-KW"/>
</dbReference>
<reference evidence="10" key="1">
    <citation type="submission" date="2022-07" db="EMBL/GenBank/DDBJ databases">
        <title>Fungi with potential for degradation of polypropylene.</title>
        <authorList>
            <person name="Gostincar C."/>
        </authorList>
    </citation>
    <scope>NUCLEOTIDE SEQUENCE</scope>
    <source>
        <strain evidence="10">EXF-13308</strain>
    </source>
</reference>
<dbReference type="InterPro" id="IPR011990">
    <property type="entry name" value="TPR-like_helical_dom_sf"/>
</dbReference>
<name>A0AA38VF63_9PEZI</name>
<keyword evidence="6" id="KW-0131">Cell cycle</keyword>
<evidence type="ECO:0000259" key="9">
    <source>
        <dbReference type="Pfam" id="PF04049"/>
    </source>
</evidence>
<dbReference type="SUPFAM" id="SSF48452">
    <property type="entry name" value="TPR-like"/>
    <property type="match status" value="2"/>
</dbReference>
<feature type="region of interest" description="Disordered" evidence="8">
    <location>
        <begin position="581"/>
        <end position="612"/>
    </location>
</feature>
<dbReference type="PROSITE" id="PS50005">
    <property type="entry name" value="TPR"/>
    <property type="match status" value="3"/>
</dbReference>
<evidence type="ECO:0000313" key="10">
    <source>
        <dbReference type="EMBL" id="KAJ9148294.1"/>
    </source>
</evidence>
<dbReference type="GO" id="GO:0031145">
    <property type="term" value="P:anaphase-promoting complex-dependent catabolic process"/>
    <property type="evidence" value="ECO:0007669"/>
    <property type="project" value="TreeGrafter"/>
</dbReference>
<dbReference type="InterPro" id="IPR019734">
    <property type="entry name" value="TPR_rpt"/>
</dbReference>
<protein>
    <submittedName>
        <fullName evidence="10">TPR-like protein</fullName>
    </submittedName>
</protein>
<accession>A0AA38VF63</accession>
<dbReference type="Pfam" id="PF13414">
    <property type="entry name" value="TPR_11"/>
    <property type="match status" value="1"/>
</dbReference>
<feature type="domain" description="Cdc23" evidence="9">
    <location>
        <begin position="10"/>
        <end position="320"/>
    </location>
</feature>
<dbReference type="GO" id="GO:0016567">
    <property type="term" value="P:protein ubiquitination"/>
    <property type="evidence" value="ECO:0007669"/>
    <property type="project" value="TreeGrafter"/>
</dbReference>
<feature type="repeat" description="TPR" evidence="7">
    <location>
        <begin position="415"/>
        <end position="448"/>
    </location>
</feature>
<dbReference type="Pfam" id="PF13181">
    <property type="entry name" value="TPR_8"/>
    <property type="match status" value="2"/>
</dbReference>
<evidence type="ECO:0000256" key="5">
    <source>
        <dbReference type="ARBA" id="ARBA00022803"/>
    </source>
</evidence>
<keyword evidence="3" id="KW-0498">Mitosis</keyword>
<keyword evidence="1" id="KW-0132">Cell division</keyword>
<evidence type="ECO:0000256" key="7">
    <source>
        <dbReference type="PROSITE-ProRule" id="PRU00339"/>
    </source>
</evidence>
<dbReference type="Gene3D" id="1.25.40.10">
    <property type="entry name" value="Tetratricopeptide repeat domain"/>
    <property type="match status" value="2"/>
</dbReference>
<feature type="repeat" description="TPR" evidence="7">
    <location>
        <begin position="381"/>
        <end position="414"/>
    </location>
</feature>
<dbReference type="GO" id="GO:0045842">
    <property type="term" value="P:positive regulation of mitotic metaphase/anaphase transition"/>
    <property type="evidence" value="ECO:0007669"/>
    <property type="project" value="TreeGrafter"/>
</dbReference>
<evidence type="ECO:0000256" key="3">
    <source>
        <dbReference type="ARBA" id="ARBA00022776"/>
    </source>
</evidence>
<evidence type="ECO:0000256" key="1">
    <source>
        <dbReference type="ARBA" id="ARBA00022618"/>
    </source>
</evidence>
<evidence type="ECO:0000256" key="8">
    <source>
        <dbReference type="SAM" id="MobiDB-lite"/>
    </source>
</evidence>
<sequence length="674" mass="75570">MGLSPQDIAQLRDALRDAVVKCSERCLYQSAKWAAELLDVIPELEAEGKQSSMYNSTIGYIPTILTPNVDPEEAQLEAAEVNKYLLAKSLFDCREFDRCADVFLPDRLLSSFLEQQTAEDPSAPRGGDEETGPWIPVRMELHRSIIPHISQKSLFLALYAKLMAGEKRKNEESEMVMGPHDQGTVVNKELPILSRFLKAWFEQRNTPDDNLAEGSQGWLEYLYGMVLAKEKNPDEAMAYFIRSVHLFPMNWGCWLEMTSLITRVSKLNKIAPGLPPNVVTYMFHLHTSVELYQQTPELANSLEELLDIFPTSSFLLTCNALFAYHSKDLLAAERRFSDLLSLHPYRLDSLDHYSNILYVLNNRPKLAFLAQHCSKIDKFRPESCVVIGNYYSLLSLHEKAVQYFRRALTLDRTCLSAWTLMGHEYVELKNTHAAIESYRRAVDVNRRDYRAWYGLGQTYEVLEMHAYALWYYKKAAGLRPWDGKMWMAVGSCLQKMGNERDGIKALKRALLADSYYDSTASSFGSAAGIVDRTGPRQMDPDILLQIATMYDSLGKEGQAKAYMELCVAQENGGDDADNLGESMAIYNDSPGGGGSDDGDGDAERDEGTGVTAATSKARMWLARHAMRSGDYATANKLATELCLDGQDVEEAKALIREARSRLDSAAAEGEQVGG</sequence>
<dbReference type="EMBL" id="JANBVO010000013">
    <property type="protein sequence ID" value="KAJ9148294.1"/>
    <property type="molecule type" value="Genomic_DNA"/>
</dbReference>
<keyword evidence="11" id="KW-1185">Reference proteome</keyword>
<gene>
    <name evidence="10" type="ORF">NKR23_g5059</name>
</gene>
<evidence type="ECO:0000256" key="4">
    <source>
        <dbReference type="ARBA" id="ARBA00022786"/>
    </source>
</evidence>
<comment type="caution">
    <text evidence="10">The sequence shown here is derived from an EMBL/GenBank/DDBJ whole genome shotgun (WGS) entry which is preliminary data.</text>
</comment>